<dbReference type="GO" id="GO:0016301">
    <property type="term" value="F:kinase activity"/>
    <property type="evidence" value="ECO:0007669"/>
    <property type="project" value="UniProtKB-KW"/>
</dbReference>
<dbReference type="EMBL" id="WTPW01000158">
    <property type="protein sequence ID" value="KAF0541044.1"/>
    <property type="molecule type" value="Genomic_DNA"/>
</dbReference>
<keyword evidence="1" id="KW-0808">Transferase</keyword>
<keyword evidence="2" id="KW-1185">Reference proteome</keyword>
<evidence type="ECO:0000313" key="1">
    <source>
        <dbReference type="EMBL" id="KAF0541044.1"/>
    </source>
</evidence>
<proteinExistence type="predicted"/>
<dbReference type="OrthoDB" id="301415at2759"/>
<sequence length="130" mass="14505">MAKGGSDTPEDVFGDLNAATHILIHIGDSPPHVGDFLVFNLMTMGYNPEVFVNKFCKATSSPIFSSITLISTLRNSKCIYSLQNKKTSNQYTRPDLTNHPEKTGKLLCCIPPRTLAEVKDKYYFINLSFI</sequence>
<comment type="caution">
    <text evidence="1">The sequence shown here is derived from an EMBL/GenBank/DDBJ whole genome shotgun (WGS) entry which is preliminary data.</text>
</comment>
<name>A0A8H4ERF9_GIGMA</name>
<keyword evidence="1" id="KW-0418">Kinase</keyword>
<accession>A0A8H4ERF9</accession>
<gene>
    <name evidence="1" type="ORF">F8M41_005888</name>
</gene>
<dbReference type="Proteomes" id="UP000439903">
    <property type="component" value="Unassembled WGS sequence"/>
</dbReference>
<reference evidence="1 2" key="1">
    <citation type="journal article" date="2019" name="Environ. Microbiol.">
        <title>At the nexus of three kingdoms: the genome of the mycorrhizal fungus Gigaspora margarita provides insights into plant, endobacterial and fungal interactions.</title>
        <authorList>
            <person name="Venice F."/>
            <person name="Ghignone S."/>
            <person name="Salvioli di Fossalunga A."/>
            <person name="Amselem J."/>
            <person name="Novero M."/>
            <person name="Xianan X."/>
            <person name="Sedzielewska Toro K."/>
            <person name="Morin E."/>
            <person name="Lipzen A."/>
            <person name="Grigoriev I.V."/>
            <person name="Henrissat B."/>
            <person name="Martin F.M."/>
            <person name="Bonfante P."/>
        </authorList>
    </citation>
    <scope>NUCLEOTIDE SEQUENCE [LARGE SCALE GENOMIC DNA]</scope>
    <source>
        <strain evidence="1 2">BEG34</strain>
    </source>
</reference>
<protein>
    <submittedName>
        <fullName evidence="1">Kinase-like protein</fullName>
    </submittedName>
</protein>
<dbReference type="AlphaFoldDB" id="A0A8H4ERF9"/>
<evidence type="ECO:0000313" key="2">
    <source>
        <dbReference type="Proteomes" id="UP000439903"/>
    </source>
</evidence>
<organism evidence="1 2">
    <name type="scientific">Gigaspora margarita</name>
    <dbReference type="NCBI Taxonomy" id="4874"/>
    <lineage>
        <taxon>Eukaryota</taxon>
        <taxon>Fungi</taxon>
        <taxon>Fungi incertae sedis</taxon>
        <taxon>Mucoromycota</taxon>
        <taxon>Glomeromycotina</taxon>
        <taxon>Glomeromycetes</taxon>
        <taxon>Diversisporales</taxon>
        <taxon>Gigasporaceae</taxon>
        <taxon>Gigaspora</taxon>
    </lineage>
</organism>